<dbReference type="GO" id="GO:0008780">
    <property type="term" value="F:acyl-[acyl-carrier-protein]-UDP-N-acetylglucosamine O-acyltransferase activity"/>
    <property type="evidence" value="ECO:0007669"/>
    <property type="project" value="UniProtKB-EC"/>
</dbReference>
<dbReference type="InterPro" id="IPR001451">
    <property type="entry name" value="Hexapep"/>
</dbReference>
<comment type="subcellular location">
    <subcellularLocation>
        <location evidence="6">Cytoplasm</location>
    </subcellularLocation>
</comment>
<comment type="subunit">
    <text evidence="6">Homotrimer.</text>
</comment>
<dbReference type="NCBIfam" id="NF003657">
    <property type="entry name" value="PRK05289.1"/>
    <property type="match status" value="1"/>
</dbReference>
<keyword evidence="5 6" id="KW-0012">Acyltransferase</keyword>
<name>A0ABS2WNZ5_9BACT</name>
<evidence type="ECO:0000256" key="5">
    <source>
        <dbReference type="ARBA" id="ARBA00023315"/>
    </source>
</evidence>
<evidence type="ECO:0000259" key="7">
    <source>
        <dbReference type="Pfam" id="PF13720"/>
    </source>
</evidence>
<evidence type="ECO:0000256" key="1">
    <source>
        <dbReference type="ARBA" id="ARBA00022516"/>
    </source>
</evidence>
<keyword evidence="3 6" id="KW-0808">Transferase</keyword>
<keyword evidence="4 6" id="KW-0443">Lipid metabolism</keyword>
<dbReference type="InterPro" id="IPR011004">
    <property type="entry name" value="Trimer_LpxA-like_sf"/>
</dbReference>
<sequence>MPHIHPTATVETGATLAEDVTVGPYAFVSAQSVLHEGVEVMQGAQVCGKTTLHEGAKVHQYAIIGTPPQDLGYQKEDDVGVVIGARTIVREFATINAGTKKGGGTTRIGEDCFIMIYCHIGHDCQVGDRVIMANNATLAGHVEIGSYTVIGGMTPIHQFVKVGEGCMIGGASAISQDIPPFCLAEGNRALVRGLNAIGLRRRFDKETIGALKEAYRQLFRSTLPIKESAQMLLEKSINPQVQALCQFIVTTKRGIPYERAEQNEL</sequence>
<evidence type="ECO:0000256" key="2">
    <source>
        <dbReference type="ARBA" id="ARBA00022556"/>
    </source>
</evidence>
<comment type="catalytic activity">
    <reaction evidence="6">
        <text>a (3R)-hydroxyacyl-[ACP] + UDP-N-acetyl-alpha-D-glucosamine = a UDP-3-O-[(3R)-3-hydroxyacyl]-N-acetyl-alpha-D-glucosamine + holo-[ACP]</text>
        <dbReference type="Rhea" id="RHEA:67812"/>
        <dbReference type="Rhea" id="RHEA-COMP:9685"/>
        <dbReference type="Rhea" id="RHEA-COMP:9945"/>
        <dbReference type="ChEBI" id="CHEBI:57705"/>
        <dbReference type="ChEBI" id="CHEBI:64479"/>
        <dbReference type="ChEBI" id="CHEBI:78827"/>
        <dbReference type="ChEBI" id="CHEBI:173225"/>
        <dbReference type="EC" id="2.3.1.129"/>
    </reaction>
</comment>
<comment type="pathway">
    <text evidence="6">Glycolipid biosynthesis; lipid IV(A) biosynthesis; lipid IV(A) from (3R)-3-hydroxytetradecanoyl-[acyl-carrier-protein] and UDP-N-acetyl-alpha-D-glucosamine: step 1/6.</text>
</comment>
<protein>
    <recommendedName>
        <fullName evidence="6">Acyl-[acyl-carrier-protein]--UDP-N-acetylglucosamine O-acyltransferase</fullName>
        <shortName evidence="6">UDP-N-acetylglucosamine acyltransferase</shortName>
        <ecNumber evidence="6">2.3.1.129</ecNumber>
    </recommendedName>
</protein>
<proteinExistence type="inferred from homology"/>
<keyword evidence="9" id="KW-1185">Reference proteome</keyword>
<dbReference type="Pfam" id="PF00132">
    <property type="entry name" value="Hexapep"/>
    <property type="match status" value="1"/>
</dbReference>
<accession>A0ABS2WNZ5</accession>
<dbReference type="InterPro" id="IPR010137">
    <property type="entry name" value="Lipid_A_LpxA"/>
</dbReference>
<gene>
    <name evidence="6 8" type="primary">lpxA</name>
    <name evidence="8" type="ORF">JWV37_01220</name>
</gene>
<keyword evidence="1 6" id="KW-0444">Lipid biosynthesis</keyword>
<comment type="caution">
    <text evidence="8">The sequence shown here is derived from an EMBL/GenBank/DDBJ whole genome shotgun (WGS) entry which is preliminary data.</text>
</comment>
<dbReference type="PIRSF" id="PIRSF000456">
    <property type="entry name" value="UDP-GlcNAc_acltr"/>
    <property type="match status" value="1"/>
</dbReference>
<dbReference type="SUPFAM" id="SSF51161">
    <property type="entry name" value="Trimeric LpxA-like enzymes"/>
    <property type="match status" value="1"/>
</dbReference>
<dbReference type="PANTHER" id="PTHR43480">
    <property type="entry name" value="ACYL-[ACYL-CARRIER-PROTEIN]--UDP-N-ACETYLGLUCOSAMINE O-ACYLTRANSFERASE"/>
    <property type="match status" value="1"/>
</dbReference>
<evidence type="ECO:0000256" key="4">
    <source>
        <dbReference type="ARBA" id="ARBA00023098"/>
    </source>
</evidence>
<comment type="similarity">
    <text evidence="6">Belongs to the transferase hexapeptide repeat family. LpxA subfamily.</text>
</comment>
<dbReference type="Proteomes" id="UP000703590">
    <property type="component" value="Unassembled WGS sequence"/>
</dbReference>
<keyword evidence="2 6" id="KW-0441">Lipid A biosynthesis</keyword>
<keyword evidence="6" id="KW-0677">Repeat</keyword>
<dbReference type="Pfam" id="PF13720">
    <property type="entry name" value="Acetyltransf_11"/>
    <property type="match status" value="1"/>
</dbReference>
<reference evidence="8" key="2">
    <citation type="submission" date="2021-02" db="EMBL/GenBank/DDBJ databases">
        <authorList>
            <person name="Merkel A.Y."/>
        </authorList>
    </citation>
    <scope>NUCLEOTIDE SEQUENCE</scope>
    <source>
        <strain evidence="8">T05b</strain>
    </source>
</reference>
<dbReference type="Gene3D" id="2.160.10.10">
    <property type="entry name" value="Hexapeptide repeat proteins"/>
    <property type="match status" value="1"/>
</dbReference>
<reference evidence="8" key="1">
    <citation type="submission" date="2021-02" db="EMBL/GenBank/DDBJ databases">
        <title>Sulfurospirillum tamanensis sp. nov.</title>
        <authorList>
            <person name="Frolova A."/>
            <person name="Merkel A."/>
            <person name="Slobodkin A."/>
        </authorList>
    </citation>
    <scope>NUCLEOTIDE SEQUENCE</scope>
    <source>
        <strain evidence="8">T05b</strain>
    </source>
</reference>
<evidence type="ECO:0000256" key="6">
    <source>
        <dbReference type="HAMAP-Rule" id="MF_00387"/>
    </source>
</evidence>
<dbReference type="CDD" id="cd03351">
    <property type="entry name" value="LbH_UDP-GlcNAc_AT"/>
    <property type="match status" value="1"/>
</dbReference>
<dbReference type="NCBIfam" id="TIGR01852">
    <property type="entry name" value="lipid_A_lpxA"/>
    <property type="match status" value="1"/>
</dbReference>
<dbReference type="InterPro" id="IPR037157">
    <property type="entry name" value="Acetyltransf_C_sf"/>
</dbReference>
<comment type="function">
    <text evidence="6">Involved in the biosynthesis of lipid A, a phosphorylated glycolipid that anchors the lipopolysaccharide to the outer membrane of the cell.</text>
</comment>
<dbReference type="RefSeq" id="WP_205457830.1">
    <property type="nucleotide sequence ID" value="NZ_JAFHKK010000002.1"/>
</dbReference>
<evidence type="ECO:0000313" key="9">
    <source>
        <dbReference type="Proteomes" id="UP000703590"/>
    </source>
</evidence>
<dbReference type="PANTHER" id="PTHR43480:SF1">
    <property type="entry name" value="ACYL-[ACYL-CARRIER-PROTEIN]--UDP-N-ACETYLGLUCOSAMINE O-ACYLTRANSFERASE, MITOCHONDRIAL-RELATED"/>
    <property type="match status" value="1"/>
</dbReference>
<dbReference type="Gene3D" id="1.20.1180.10">
    <property type="entry name" value="Udp N-acetylglucosamine O-acyltransferase, C-terminal domain"/>
    <property type="match status" value="1"/>
</dbReference>
<dbReference type="HAMAP" id="MF_00387">
    <property type="entry name" value="LpxA"/>
    <property type="match status" value="1"/>
</dbReference>
<evidence type="ECO:0000256" key="3">
    <source>
        <dbReference type="ARBA" id="ARBA00022679"/>
    </source>
</evidence>
<evidence type="ECO:0000313" key="8">
    <source>
        <dbReference type="EMBL" id="MBN2963389.1"/>
    </source>
</evidence>
<dbReference type="EC" id="2.3.1.129" evidence="6"/>
<dbReference type="EMBL" id="JAFHKK010000002">
    <property type="protein sequence ID" value="MBN2963389.1"/>
    <property type="molecule type" value="Genomic_DNA"/>
</dbReference>
<feature type="domain" description="UDP N-acetylglucosamine O-acyltransferase C-terminal" evidence="7">
    <location>
        <begin position="177"/>
        <end position="255"/>
    </location>
</feature>
<keyword evidence="6" id="KW-0963">Cytoplasm</keyword>
<organism evidence="8 9">
    <name type="scientific">Sulfurospirillum tamanense</name>
    <dbReference type="NCBI Taxonomy" id="2813362"/>
    <lineage>
        <taxon>Bacteria</taxon>
        <taxon>Pseudomonadati</taxon>
        <taxon>Campylobacterota</taxon>
        <taxon>Epsilonproteobacteria</taxon>
        <taxon>Campylobacterales</taxon>
        <taxon>Sulfurospirillaceae</taxon>
        <taxon>Sulfurospirillum</taxon>
    </lineage>
</organism>
<dbReference type="InterPro" id="IPR029098">
    <property type="entry name" value="Acetyltransf_C"/>
</dbReference>